<dbReference type="CDD" id="cd18793">
    <property type="entry name" value="SF2_C_SNF"/>
    <property type="match status" value="1"/>
</dbReference>
<dbReference type="PATRIC" id="fig|931276.5.peg.4861"/>
<dbReference type="GO" id="GO:0016787">
    <property type="term" value="F:hydrolase activity"/>
    <property type="evidence" value="ECO:0007669"/>
    <property type="project" value="UniProtKB-KW"/>
</dbReference>
<dbReference type="eggNOG" id="COG0553">
    <property type="taxonomic scope" value="Bacteria"/>
</dbReference>
<dbReference type="RefSeq" id="WP_015394881.1">
    <property type="nucleotide sequence ID" value="NC_020291.1"/>
</dbReference>
<dbReference type="Gene3D" id="3.40.50.300">
    <property type="entry name" value="P-loop containing nucleotide triphosphate hydrolases"/>
    <property type="match status" value="1"/>
</dbReference>
<dbReference type="InterPro" id="IPR013663">
    <property type="entry name" value="Helicase_SWF/SNF/SWI_bac"/>
</dbReference>
<evidence type="ECO:0000313" key="7">
    <source>
        <dbReference type="Proteomes" id="UP000011728"/>
    </source>
</evidence>
<gene>
    <name evidence="6" type="ORF">Cspa_c48190</name>
</gene>
<proteinExistence type="predicted"/>
<dbReference type="SUPFAM" id="SSF52540">
    <property type="entry name" value="P-loop containing nucleoside triphosphate hydrolases"/>
    <property type="match status" value="2"/>
</dbReference>
<reference evidence="6 7" key="1">
    <citation type="submission" date="2013-02" db="EMBL/GenBank/DDBJ databases">
        <title>Genome sequence of Clostridium saccharoperbutylacetonicum N1-4(HMT).</title>
        <authorList>
            <person name="Poehlein A."/>
            <person name="Daniel R."/>
        </authorList>
    </citation>
    <scope>NUCLEOTIDE SEQUENCE [LARGE SCALE GENOMIC DNA]</scope>
    <source>
        <strain evidence="7">N1-4(HMT)</strain>
    </source>
</reference>
<feature type="domain" description="Helicase ATP-binding" evidence="4">
    <location>
        <begin position="542"/>
        <end position="697"/>
    </location>
</feature>
<evidence type="ECO:0000259" key="5">
    <source>
        <dbReference type="PROSITE" id="PS51194"/>
    </source>
</evidence>
<organism evidence="6 7">
    <name type="scientific">Clostridium saccharoperbutylacetonicum N1-4(HMT)</name>
    <dbReference type="NCBI Taxonomy" id="931276"/>
    <lineage>
        <taxon>Bacteria</taxon>
        <taxon>Bacillati</taxon>
        <taxon>Bacillota</taxon>
        <taxon>Clostridia</taxon>
        <taxon>Eubacteriales</taxon>
        <taxon>Clostridiaceae</taxon>
        <taxon>Clostridium</taxon>
    </lineage>
</organism>
<dbReference type="AlphaFoldDB" id="M1N549"/>
<dbReference type="OrthoDB" id="9760715at2"/>
<dbReference type="Gene3D" id="3.40.50.10810">
    <property type="entry name" value="Tandem AAA-ATPase domain"/>
    <property type="match status" value="1"/>
</dbReference>
<dbReference type="PANTHER" id="PTHR10799">
    <property type="entry name" value="SNF2/RAD54 HELICASE FAMILY"/>
    <property type="match status" value="1"/>
</dbReference>
<dbReference type="SMART" id="SM00490">
    <property type="entry name" value="HELICc"/>
    <property type="match status" value="1"/>
</dbReference>
<dbReference type="InterPro" id="IPR038718">
    <property type="entry name" value="SNF2-like_sf"/>
</dbReference>
<keyword evidence="6" id="KW-0347">Helicase</keyword>
<dbReference type="KEGG" id="csr:Cspa_c48190"/>
<dbReference type="PROSITE" id="PS50966">
    <property type="entry name" value="ZF_SWIM"/>
    <property type="match status" value="1"/>
</dbReference>
<dbReference type="InterPro" id="IPR049730">
    <property type="entry name" value="SNF2/RAD54-like_C"/>
</dbReference>
<dbReference type="InterPro" id="IPR007527">
    <property type="entry name" value="Znf_SWIM"/>
</dbReference>
<dbReference type="GO" id="GO:0005524">
    <property type="term" value="F:ATP binding"/>
    <property type="evidence" value="ECO:0007669"/>
    <property type="project" value="InterPro"/>
</dbReference>
<feature type="domain" description="SWIM-type" evidence="3">
    <location>
        <begin position="60"/>
        <end position="104"/>
    </location>
</feature>
<dbReference type="Pfam" id="PF08455">
    <property type="entry name" value="SNF2_assoc"/>
    <property type="match status" value="1"/>
</dbReference>
<dbReference type="EMBL" id="CP004121">
    <property type="protein sequence ID" value="AGF58572.1"/>
    <property type="molecule type" value="Genomic_DNA"/>
</dbReference>
<dbReference type="GO" id="GO:0008270">
    <property type="term" value="F:zinc ion binding"/>
    <property type="evidence" value="ECO:0007669"/>
    <property type="project" value="UniProtKB-KW"/>
</dbReference>
<name>M1N549_9CLOT</name>
<dbReference type="Pfam" id="PF00271">
    <property type="entry name" value="Helicase_C"/>
    <property type="match status" value="1"/>
</dbReference>
<dbReference type="FunFam" id="3.40.50.10810:FF:000054">
    <property type="entry name" value="Helicase, Snf2 family"/>
    <property type="match status" value="1"/>
</dbReference>
<evidence type="ECO:0000259" key="3">
    <source>
        <dbReference type="PROSITE" id="PS50966"/>
    </source>
</evidence>
<dbReference type="InterPro" id="IPR000330">
    <property type="entry name" value="SNF2_N"/>
</dbReference>
<dbReference type="InterPro" id="IPR001650">
    <property type="entry name" value="Helicase_C-like"/>
</dbReference>
<dbReference type="CDD" id="cd18012">
    <property type="entry name" value="DEXQc_arch_SWI2_SNF2"/>
    <property type="match status" value="1"/>
</dbReference>
<evidence type="ECO:0000256" key="2">
    <source>
        <dbReference type="PROSITE-ProRule" id="PRU00325"/>
    </source>
</evidence>
<dbReference type="PROSITE" id="PS51192">
    <property type="entry name" value="HELICASE_ATP_BIND_1"/>
    <property type="match status" value="1"/>
</dbReference>
<keyword evidence="2" id="KW-0862">Zinc</keyword>
<evidence type="ECO:0000313" key="6">
    <source>
        <dbReference type="EMBL" id="AGF58572.1"/>
    </source>
</evidence>
<keyword evidence="7" id="KW-1185">Reference proteome</keyword>
<dbReference type="Pfam" id="PF00176">
    <property type="entry name" value="SNF2-rel_dom"/>
    <property type="match status" value="1"/>
</dbReference>
<dbReference type="HOGENOM" id="CLU_000315_21_1_9"/>
<dbReference type="SMART" id="SM00487">
    <property type="entry name" value="DEXDc"/>
    <property type="match status" value="1"/>
</dbReference>
<keyword evidence="6" id="KW-0547">Nucleotide-binding</keyword>
<sequence>MKLNELKAIIFKSASNAMKNEGEELFNRGLVTYFKGKKIGDIYHVYGKVTDKNKIKEFNTHIKIDLQKKKLEGAKCSCDEFKEFASNGYTLMCSHITATSNKLFSLLSKSHNETREDSEKSIVDKYKIWGNTETTKLIRKTEKESEYYEVLTASRNEKLILKPNELRIFLEGIENRKIKFKFEHIEFTVPILHKDMPITFNLKDDKERIILSTHKQLPVSLNSSNEVYYFKNELYLPSKSQSDNYVKLHEKLKAYGEIVYSKNIKTYIELISILSSITENINISESLRNLVANSLKVEFLVFEDEGRIYCDSILNYGGKRVNILNKNSREDNFIRDNIKEEKVLLEMEKRNFIKMKNKFMFTGGDEELFDLLKGVGDSIEGLGKITLGNGISDRKIYTSEFIKANLFENSGEYNFSYNIGNLELKELNRAFEAYRSKNRFYKTRNNDFLDFEDDNVRGFFKLLEALNIDQNLVDGSVKVEKSKALYLYENIVNKGLGSIKGTNELNDIEKKLANINSRKIFLPDDFVGELREYQMRGFKWFKTISELGFGGILADEMGLGKTIQTIAFLLSEKSKRSLIVCPTSLIYNWKEEFQKFAPSLNILIVHGAQRIEEISNSSNYDVILTTYGTLRSDINYYEDISFDYCIIDEGQNIKNASAQNTKVIKEIKAKIKFALTGTPIENNLTELWSIFDFVMPGYLYSKEVFQEKFISKGEENLESLKLLIKPFILRRTKNEVMKELPDKVEKKLLVEMTAAQKGLYSNYVKRVKAKMKDNNDKRIEILSYLTKLRQICLDPSLILEDYDGGSGKLEVVIELIKEHIETGSKVLLFSQFTSALDKIGERLNKEEINFFHLQGKTKPKDRIKLVKEFNSSEVVKVFLISLKAGGTGLNLTSANLVIHFDPWWNPAVEDQATDRAHRIGQEKEVEVIRLVAKGTIEEKIILLQEDKKELINDILTGGLQNSSLLSSLSKDDLMQLFDR</sequence>
<dbReference type="STRING" id="36745.CLSAP_45860"/>
<dbReference type="Proteomes" id="UP000011728">
    <property type="component" value="Chromosome"/>
</dbReference>
<keyword evidence="1" id="KW-0378">Hydrolase</keyword>
<keyword evidence="2" id="KW-0479">Metal-binding</keyword>
<dbReference type="InterPro" id="IPR027417">
    <property type="entry name" value="P-loop_NTPase"/>
</dbReference>
<accession>M1N549</accession>
<evidence type="ECO:0000256" key="1">
    <source>
        <dbReference type="ARBA" id="ARBA00022801"/>
    </source>
</evidence>
<protein>
    <submittedName>
        <fullName evidence="6">Superfamily II DNA/RNA helicase SNF2 family</fullName>
    </submittedName>
</protein>
<dbReference type="InterPro" id="IPR014001">
    <property type="entry name" value="Helicase_ATP-bd"/>
</dbReference>
<feature type="domain" description="Helicase C-terminal" evidence="5">
    <location>
        <begin position="808"/>
        <end position="977"/>
    </location>
</feature>
<evidence type="ECO:0000259" key="4">
    <source>
        <dbReference type="PROSITE" id="PS51192"/>
    </source>
</evidence>
<keyword evidence="6" id="KW-0067">ATP-binding</keyword>
<dbReference type="PROSITE" id="PS51194">
    <property type="entry name" value="HELICASE_CTER"/>
    <property type="match status" value="1"/>
</dbReference>
<dbReference type="GO" id="GO:0004386">
    <property type="term" value="F:helicase activity"/>
    <property type="evidence" value="ECO:0007669"/>
    <property type="project" value="UniProtKB-KW"/>
</dbReference>
<keyword evidence="2" id="KW-0863">Zinc-finger</keyword>